<gene>
    <name evidence="3" type="ORF">G8770_07270</name>
</gene>
<comment type="caution">
    <text evidence="3">The sequence shown here is derived from an EMBL/GenBank/DDBJ whole genome shotgun (WGS) entry which is preliminary data.</text>
</comment>
<dbReference type="Gene3D" id="2.30.270.10">
    <property type="entry name" value="duf1285 protein"/>
    <property type="match status" value="1"/>
</dbReference>
<dbReference type="Pfam" id="PF21028">
    <property type="entry name" value="DUF1285_C"/>
    <property type="match status" value="1"/>
</dbReference>
<dbReference type="PIRSF" id="PIRSF029557">
    <property type="entry name" value="UCP029557"/>
    <property type="match status" value="1"/>
</dbReference>
<protein>
    <submittedName>
        <fullName evidence="3">DUF1285 domain-containing protein</fullName>
    </submittedName>
</protein>
<dbReference type="Gene3D" id="3.10.540.10">
    <property type="entry name" value="duf1285 like domain"/>
    <property type="match status" value="1"/>
</dbReference>
<name>A0A9E5JRS1_9GAMM</name>
<feature type="domain" description="DUF1285" evidence="2">
    <location>
        <begin position="77"/>
        <end position="173"/>
    </location>
</feature>
<evidence type="ECO:0000313" key="3">
    <source>
        <dbReference type="EMBL" id="NHO65339.1"/>
    </source>
</evidence>
<evidence type="ECO:0000259" key="2">
    <source>
        <dbReference type="Pfam" id="PF21028"/>
    </source>
</evidence>
<keyword evidence="4" id="KW-1185">Reference proteome</keyword>
<evidence type="ECO:0000313" key="4">
    <source>
        <dbReference type="Proteomes" id="UP000787472"/>
    </source>
</evidence>
<accession>A0A9E5JRS1</accession>
<evidence type="ECO:0000259" key="1">
    <source>
        <dbReference type="Pfam" id="PF06938"/>
    </source>
</evidence>
<proteinExistence type="predicted"/>
<dbReference type="EMBL" id="JAAONZ010000004">
    <property type="protein sequence ID" value="NHO65339.1"/>
    <property type="molecule type" value="Genomic_DNA"/>
</dbReference>
<dbReference type="InterPro" id="IPR048342">
    <property type="entry name" value="DUF1285_C"/>
</dbReference>
<dbReference type="InterPro" id="IPR048341">
    <property type="entry name" value="DUF1285_N"/>
</dbReference>
<reference evidence="3" key="1">
    <citation type="submission" date="2020-03" db="EMBL/GenBank/DDBJ databases">
        <authorList>
            <person name="Guo F."/>
        </authorList>
    </citation>
    <scope>NUCLEOTIDE SEQUENCE</scope>
    <source>
        <strain evidence="3">JCM 30134</strain>
    </source>
</reference>
<dbReference type="AlphaFoldDB" id="A0A9E5JRS1"/>
<dbReference type="Proteomes" id="UP000787472">
    <property type="component" value="Unassembled WGS sequence"/>
</dbReference>
<dbReference type="InterPro" id="IPR010707">
    <property type="entry name" value="DUF1285"/>
</dbReference>
<dbReference type="InterPro" id="IPR023361">
    <property type="entry name" value="DUF1285_beta_roll_sf"/>
</dbReference>
<sequence length="177" mass="19950">MQNEYQMSLPPVAKWNPELNGDLDMRIDREGRWFYQGGELKRPAMVKMFSSILKREGDDYFLITPVEKWRIQVDVAPFVMVAMRQEEESGVSGVVLTTNVGNDVLIGRENPFWIDTELEATPLPMVMVRDALPGVLSRNVFYELVELCQPIAQASGDGDEQWGFDSAGQTFSIGSVV</sequence>
<dbReference type="Pfam" id="PF06938">
    <property type="entry name" value="DUF1285_N"/>
    <property type="match status" value="1"/>
</dbReference>
<organism evidence="3 4">
    <name type="scientific">Pseudomaricurvus hydrocarbonicus</name>
    <dbReference type="NCBI Taxonomy" id="1470433"/>
    <lineage>
        <taxon>Bacteria</taxon>
        <taxon>Pseudomonadati</taxon>
        <taxon>Pseudomonadota</taxon>
        <taxon>Gammaproteobacteria</taxon>
        <taxon>Cellvibrionales</taxon>
        <taxon>Cellvibrionaceae</taxon>
        <taxon>Pseudomaricurvus</taxon>
    </lineage>
</organism>
<feature type="domain" description="DUF1285" evidence="1">
    <location>
        <begin position="10"/>
        <end position="74"/>
    </location>
</feature>